<dbReference type="Proteomes" id="UP000724584">
    <property type="component" value="Unassembled WGS sequence"/>
</dbReference>
<evidence type="ECO:0000313" key="2">
    <source>
        <dbReference type="Proteomes" id="UP000724584"/>
    </source>
</evidence>
<name>A0ACB7PEN3_9PEZI</name>
<comment type="caution">
    <text evidence="1">The sequence shown here is derived from an EMBL/GenBank/DDBJ whole genome shotgun (WGS) entry which is preliminary data.</text>
</comment>
<protein>
    <submittedName>
        <fullName evidence="1">Uncharacterized protein</fullName>
    </submittedName>
</protein>
<proteinExistence type="predicted"/>
<organism evidence="1 2">
    <name type="scientific">Chaetomium tenue</name>
    <dbReference type="NCBI Taxonomy" id="1854479"/>
    <lineage>
        <taxon>Eukaryota</taxon>
        <taxon>Fungi</taxon>
        <taxon>Dikarya</taxon>
        <taxon>Ascomycota</taxon>
        <taxon>Pezizomycotina</taxon>
        <taxon>Sordariomycetes</taxon>
        <taxon>Sordariomycetidae</taxon>
        <taxon>Sordariales</taxon>
        <taxon>Chaetomiaceae</taxon>
        <taxon>Chaetomium</taxon>
    </lineage>
</organism>
<evidence type="ECO:0000313" key="1">
    <source>
        <dbReference type="EMBL" id="KAH6632662.1"/>
    </source>
</evidence>
<gene>
    <name evidence="1" type="ORF">F5144DRAFT_488833</name>
</gene>
<reference evidence="1 2" key="1">
    <citation type="journal article" date="2021" name="Nat. Commun.">
        <title>Genetic determinants of endophytism in the Arabidopsis root mycobiome.</title>
        <authorList>
            <person name="Mesny F."/>
            <person name="Miyauchi S."/>
            <person name="Thiergart T."/>
            <person name="Pickel B."/>
            <person name="Atanasova L."/>
            <person name="Karlsson M."/>
            <person name="Huettel B."/>
            <person name="Barry K.W."/>
            <person name="Haridas S."/>
            <person name="Chen C."/>
            <person name="Bauer D."/>
            <person name="Andreopoulos W."/>
            <person name="Pangilinan J."/>
            <person name="LaButti K."/>
            <person name="Riley R."/>
            <person name="Lipzen A."/>
            <person name="Clum A."/>
            <person name="Drula E."/>
            <person name="Henrissat B."/>
            <person name="Kohler A."/>
            <person name="Grigoriev I.V."/>
            <person name="Martin F.M."/>
            <person name="Hacquard S."/>
        </authorList>
    </citation>
    <scope>NUCLEOTIDE SEQUENCE [LARGE SCALE GENOMIC DNA]</scope>
    <source>
        <strain evidence="1 2">MPI-SDFR-AT-0079</strain>
    </source>
</reference>
<accession>A0ACB7PEN3</accession>
<keyword evidence="2" id="KW-1185">Reference proteome</keyword>
<dbReference type="EMBL" id="JAGIZQ010000004">
    <property type="protein sequence ID" value="KAH6632662.1"/>
    <property type="molecule type" value="Genomic_DNA"/>
</dbReference>
<sequence>MGQQPPPSASGAVRLASQHERLILELLPFQDIRQFQDWLNGVYVRGSWSEFLRDFHGAHPLAAEPDKSTTVQKARDAIQSRGAQYLMHNPDKAAWTAEDHHVRFLVAVISDNMLAGLWSDRDWKKNGLAVCGAVFEVLVFLKATDAASGEGADPAAADPPRYEA</sequence>